<keyword evidence="8 10" id="KW-0139">CF(1)</keyword>
<dbReference type="PRINTS" id="PR00126">
    <property type="entry name" value="ATPASEGAMMA"/>
</dbReference>
<evidence type="ECO:0000256" key="8">
    <source>
        <dbReference type="ARBA" id="ARBA00023196"/>
    </source>
</evidence>
<dbReference type="GO" id="GO:0005886">
    <property type="term" value="C:plasma membrane"/>
    <property type="evidence" value="ECO:0007669"/>
    <property type="project" value="UniProtKB-SubCell"/>
</dbReference>
<evidence type="ECO:0000256" key="10">
    <source>
        <dbReference type="HAMAP-Rule" id="MF_00815"/>
    </source>
</evidence>
<dbReference type="CDD" id="cd12151">
    <property type="entry name" value="F1-ATPase_gamma"/>
    <property type="match status" value="1"/>
</dbReference>
<protein>
    <recommendedName>
        <fullName evidence="10">ATP synthase gamma chain</fullName>
    </recommendedName>
    <alternativeName>
        <fullName evidence="10">ATP synthase F1 sector gamma subunit</fullName>
    </alternativeName>
    <alternativeName>
        <fullName evidence="10">F-ATPase gamma subunit</fullName>
    </alternativeName>
</protein>
<dbReference type="Proteomes" id="UP001233782">
    <property type="component" value="Unassembled WGS sequence"/>
</dbReference>
<dbReference type="PANTHER" id="PTHR11693">
    <property type="entry name" value="ATP SYNTHASE GAMMA CHAIN"/>
    <property type="match status" value="1"/>
</dbReference>
<evidence type="ECO:0000256" key="9">
    <source>
        <dbReference type="ARBA" id="ARBA00023310"/>
    </source>
</evidence>
<dbReference type="NCBIfam" id="TIGR01146">
    <property type="entry name" value="ATPsyn_F1gamma"/>
    <property type="match status" value="1"/>
</dbReference>
<dbReference type="Gene3D" id="1.10.287.80">
    <property type="entry name" value="ATP synthase, gamma subunit, helix hairpin domain"/>
    <property type="match status" value="1"/>
</dbReference>
<dbReference type="EMBL" id="CP008748">
    <property type="protein sequence ID" value="ASI53794.1"/>
    <property type="molecule type" value="Genomic_DNA"/>
</dbReference>
<comment type="subcellular location">
    <subcellularLocation>
        <location evidence="10">Cell membrane</location>
        <topology evidence="10">Peripheral membrane protein</topology>
    </subcellularLocation>
    <subcellularLocation>
        <location evidence="2">Membrane</location>
        <topology evidence="2">Peripheral membrane protein</topology>
    </subcellularLocation>
</comment>
<evidence type="ECO:0000256" key="4">
    <source>
        <dbReference type="ARBA" id="ARBA00022448"/>
    </source>
</evidence>
<dbReference type="GO" id="GO:0046933">
    <property type="term" value="F:proton-transporting ATP synthase activity, rotational mechanism"/>
    <property type="evidence" value="ECO:0007669"/>
    <property type="project" value="UniProtKB-UniRule"/>
</dbReference>
<comment type="subunit">
    <text evidence="10">F-type ATPases have 2 components, CF(1) - the catalytic core - and CF(0) - the membrane proton channel. CF(1) has five subunits: alpha(3), beta(3), gamma(1), delta(1), epsilon(1). CF(0) has three main subunits: a, b and c.</text>
</comment>
<keyword evidence="4 10" id="KW-0813">Transport</keyword>
<dbReference type="InterPro" id="IPR035968">
    <property type="entry name" value="ATP_synth_F1_ATPase_gsu"/>
</dbReference>
<gene>
    <name evidence="10 12" type="primary">atpG</name>
    <name evidence="11" type="ORF">MHSN_01030</name>
    <name evidence="13" type="ORF">NMG93_01110</name>
    <name evidence="12" type="ORF">QJ129_02260</name>
</gene>
<name>A0A4P1QFY7_9BACT</name>
<dbReference type="Pfam" id="PF00231">
    <property type="entry name" value="ATP-synt"/>
    <property type="match status" value="1"/>
</dbReference>
<evidence type="ECO:0000256" key="1">
    <source>
        <dbReference type="ARBA" id="ARBA00003456"/>
    </source>
</evidence>
<reference evidence="11 14" key="1">
    <citation type="submission" date="2014-06" db="EMBL/GenBank/DDBJ databases">
        <title>The Whole Genome Sequence of Mycoplasma hyosynoviae strain ATCC 27095.</title>
        <authorList>
            <person name="Calcutt M.J."/>
            <person name="Foecking M.F."/>
        </authorList>
    </citation>
    <scope>NUCLEOTIDE SEQUENCE [LARGE SCALE GENOMIC DNA]</scope>
    <source>
        <strain evidence="11 14">M60</strain>
    </source>
</reference>
<comment type="function">
    <text evidence="1 10">Produces ATP from ADP in the presence of a proton gradient across the membrane. The gamma chain is believed to be important in regulating ATPase activity and the flow of protons through the CF(0) complex.</text>
</comment>
<keyword evidence="10" id="KW-1003">Cell membrane</keyword>
<dbReference type="GeneID" id="75105069"/>
<dbReference type="SUPFAM" id="SSF52943">
    <property type="entry name" value="ATP synthase (F1-ATPase), gamma subunit"/>
    <property type="match status" value="1"/>
</dbReference>
<dbReference type="RefSeq" id="WP_119863738.1">
    <property type="nucleotide sequence ID" value="NZ_CP008748.1"/>
</dbReference>
<sequence>MSNLQEIKNRIYSVSTTQKITKAMELISTSKFSKIKKNMQKVEDYYENIKNIFFNLLQYSKPGIDILLNEKLTWKFEKKRKLYIVFGSDLGLCGAFNFNLLKKINEEVTKNDIMIVVGSKLLNMLAKRPDTHIIQSLIKIGDDPNYEVAKEIAFRIYEVLQISDLESIKVIYTKYLNPVKLEPIVKEIYPISFDESPKTNAFLDDKSFEPSADTIIKDSFSMFFEASIYYVLYNSKLSEMSMRRLAMEQATDNAIDLIDNLKIKYNQTRQAKITQEITEIVSGSNSKTKQGV</sequence>
<dbReference type="EMBL" id="JASBCP010000003">
    <property type="protein sequence ID" value="MDI3048075.1"/>
    <property type="molecule type" value="Genomic_DNA"/>
</dbReference>
<evidence type="ECO:0000256" key="2">
    <source>
        <dbReference type="ARBA" id="ARBA00004170"/>
    </source>
</evidence>
<dbReference type="InterPro" id="IPR000131">
    <property type="entry name" value="ATP_synth_F1_gsu"/>
</dbReference>
<dbReference type="EMBL" id="CP101127">
    <property type="protein sequence ID" value="UTO26155.1"/>
    <property type="molecule type" value="Genomic_DNA"/>
</dbReference>
<evidence type="ECO:0000256" key="7">
    <source>
        <dbReference type="ARBA" id="ARBA00023136"/>
    </source>
</evidence>
<dbReference type="GO" id="GO:0045259">
    <property type="term" value="C:proton-transporting ATP synthase complex"/>
    <property type="evidence" value="ECO:0007669"/>
    <property type="project" value="UniProtKB-KW"/>
</dbReference>
<dbReference type="Proteomes" id="UP001059349">
    <property type="component" value="Chromosome"/>
</dbReference>
<evidence type="ECO:0000313" key="14">
    <source>
        <dbReference type="Proteomes" id="UP000264882"/>
    </source>
</evidence>
<dbReference type="HAMAP" id="MF_00815">
    <property type="entry name" value="ATP_synth_gamma_bact"/>
    <property type="match status" value="1"/>
</dbReference>
<comment type="similarity">
    <text evidence="3 10">Belongs to the ATPase gamma chain family.</text>
</comment>
<proteinExistence type="inferred from homology"/>
<accession>A0A4P1QFY7</accession>
<evidence type="ECO:0000313" key="11">
    <source>
        <dbReference type="EMBL" id="ASI53794.1"/>
    </source>
</evidence>
<dbReference type="GO" id="GO:0042777">
    <property type="term" value="P:proton motive force-driven plasma membrane ATP synthesis"/>
    <property type="evidence" value="ECO:0007669"/>
    <property type="project" value="UniProtKB-UniRule"/>
</dbReference>
<keyword evidence="7 10" id="KW-0472">Membrane</keyword>
<dbReference type="AlphaFoldDB" id="A0A4P1QFY7"/>
<evidence type="ECO:0000256" key="6">
    <source>
        <dbReference type="ARBA" id="ARBA00023065"/>
    </source>
</evidence>
<dbReference type="KEGG" id="mhyv:MHSN_01030"/>
<dbReference type="Gene3D" id="3.40.1380.10">
    <property type="match status" value="1"/>
</dbReference>
<evidence type="ECO:0000313" key="13">
    <source>
        <dbReference type="EMBL" id="UTO26155.1"/>
    </source>
</evidence>
<reference evidence="12" key="3">
    <citation type="submission" date="2023-04" db="EMBL/GenBank/DDBJ databases">
        <title>Genomes of recent Mycoplasma hyosynoviae isolates 2023.</title>
        <authorList>
            <person name="Spergser J."/>
        </authorList>
    </citation>
    <scope>NUCLEOTIDE SEQUENCE</scope>
    <source>
        <strain evidence="12">SN1J23N</strain>
    </source>
</reference>
<keyword evidence="5 10" id="KW-0375">Hydrogen ion transport</keyword>
<reference evidence="13" key="2">
    <citation type="submission" date="2022-07" db="EMBL/GenBank/DDBJ databases">
        <title>Complete genome of Mycoplasma hyosynoviae B1.</title>
        <authorList>
            <person name="Spergser J."/>
        </authorList>
    </citation>
    <scope>NUCLEOTIDE SEQUENCE</scope>
    <source>
        <strain evidence="13">B1</strain>
    </source>
</reference>
<evidence type="ECO:0000313" key="12">
    <source>
        <dbReference type="EMBL" id="MDI3048075.1"/>
    </source>
</evidence>
<evidence type="ECO:0000256" key="3">
    <source>
        <dbReference type="ARBA" id="ARBA00007681"/>
    </source>
</evidence>
<keyword evidence="9 10" id="KW-0066">ATP synthesis</keyword>
<dbReference type="GO" id="GO:0005524">
    <property type="term" value="F:ATP binding"/>
    <property type="evidence" value="ECO:0007669"/>
    <property type="project" value="UniProtKB-UniRule"/>
</dbReference>
<keyword evidence="14" id="KW-1185">Reference proteome</keyword>
<dbReference type="Proteomes" id="UP000264882">
    <property type="component" value="Chromosome"/>
</dbReference>
<keyword evidence="6 10" id="KW-0406">Ion transport</keyword>
<organism evidence="11 14">
    <name type="scientific">Metamycoplasma hyosynoviae</name>
    <dbReference type="NCBI Taxonomy" id="29559"/>
    <lineage>
        <taxon>Bacteria</taxon>
        <taxon>Bacillati</taxon>
        <taxon>Mycoplasmatota</taxon>
        <taxon>Mycoplasmoidales</taxon>
        <taxon>Metamycoplasmataceae</taxon>
        <taxon>Metamycoplasma</taxon>
    </lineage>
</organism>
<evidence type="ECO:0000256" key="5">
    <source>
        <dbReference type="ARBA" id="ARBA00022781"/>
    </source>
</evidence>
<dbReference type="PANTHER" id="PTHR11693:SF22">
    <property type="entry name" value="ATP SYNTHASE SUBUNIT GAMMA, MITOCHONDRIAL"/>
    <property type="match status" value="1"/>
</dbReference>